<evidence type="ECO:0000313" key="6">
    <source>
        <dbReference type="Proteomes" id="UP000217182"/>
    </source>
</evidence>
<feature type="domain" description="Peptidase S24/S26A/S26B/S26C" evidence="4">
    <location>
        <begin position="122"/>
        <end position="241"/>
    </location>
</feature>
<organism evidence="5 6">
    <name type="scientific">Gibbsiella quercinecans</name>
    <dbReference type="NCBI Taxonomy" id="929813"/>
    <lineage>
        <taxon>Bacteria</taxon>
        <taxon>Pseudomonadati</taxon>
        <taxon>Pseudomonadota</taxon>
        <taxon>Gammaproteobacteria</taxon>
        <taxon>Enterobacterales</taxon>
        <taxon>Yersiniaceae</taxon>
        <taxon>Gibbsiella</taxon>
    </lineage>
</organism>
<dbReference type="PANTHER" id="PTHR40661">
    <property type="match status" value="1"/>
</dbReference>
<dbReference type="CDD" id="cd06529">
    <property type="entry name" value="S24_LexA-like"/>
    <property type="match status" value="1"/>
</dbReference>
<dbReference type="Gene3D" id="2.10.109.10">
    <property type="entry name" value="Umud Fragment, subunit A"/>
    <property type="match status" value="1"/>
</dbReference>
<dbReference type="AlphaFoldDB" id="A0A250AX03"/>
<dbReference type="Pfam" id="PF00717">
    <property type="entry name" value="Peptidase_S24"/>
    <property type="match status" value="1"/>
</dbReference>
<protein>
    <submittedName>
        <fullName evidence="5">Repressor</fullName>
    </submittedName>
</protein>
<dbReference type="InterPro" id="IPR001387">
    <property type="entry name" value="Cro/C1-type_HTH"/>
</dbReference>
<keyword evidence="3" id="KW-0804">Transcription</keyword>
<keyword evidence="1" id="KW-0805">Transcription regulation</keyword>
<evidence type="ECO:0000256" key="3">
    <source>
        <dbReference type="ARBA" id="ARBA00023163"/>
    </source>
</evidence>
<sequence length="248" mass="28324">METKEIRRNNLRDLMGHYARQGISQNTFAIRVGSSAPTLSQIIGEKFSRNLGDNLARRIEASLDLPKGWLDVFHEKRLAHPFDNAATESDFQLARLKPAVWEDTPQDKEEFVEISLLDIDFSAGDGCYELIDREEFSLIFRRYYLHKMGVAVNAARIIRICGSSMEPRLQDGDVVGINTADTRIRDGKTYAIRHGSLLRVKMLLEQPDGGVLIRSLNQAEYPDEYLSYAQRRDQLVVLGRVFWSSSSW</sequence>
<dbReference type="SUPFAM" id="SSF51306">
    <property type="entry name" value="LexA/Signal peptidase"/>
    <property type="match status" value="1"/>
</dbReference>
<dbReference type="InterPro" id="IPR039418">
    <property type="entry name" value="LexA-like"/>
</dbReference>
<evidence type="ECO:0000256" key="2">
    <source>
        <dbReference type="ARBA" id="ARBA00023125"/>
    </source>
</evidence>
<keyword evidence="6" id="KW-1185">Reference proteome</keyword>
<dbReference type="OrthoDB" id="9791537at2"/>
<name>A0A250AX03_9GAMM</name>
<evidence type="ECO:0000313" key="5">
    <source>
        <dbReference type="EMBL" id="ATA18503.1"/>
    </source>
</evidence>
<dbReference type="InterPro" id="IPR015927">
    <property type="entry name" value="Peptidase_S24_S26A/B/C"/>
</dbReference>
<dbReference type="InterPro" id="IPR036286">
    <property type="entry name" value="LexA/Signal_pep-like_sf"/>
</dbReference>
<proteinExistence type="predicted"/>
<gene>
    <name evidence="5" type="ORF">AWC35_03610</name>
</gene>
<reference evidence="5 6" key="1">
    <citation type="submission" date="2016-01" db="EMBL/GenBank/DDBJ databases">
        <authorList>
            <person name="Oliw E.H."/>
        </authorList>
    </citation>
    <scope>NUCLEOTIDE SEQUENCE [LARGE SCALE GENOMIC DNA]</scope>
    <source>
        <strain evidence="5 6">FRB97</strain>
    </source>
</reference>
<accession>A0A250AX03</accession>
<dbReference type="RefSeq" id="WP_095845100.1">
    <property type="nucleotide sequence ID" value="NZ_CP014136.1"/>
</dbReference>
<dbReference type="EMBL" id="CP014136">
    <property type="protein sequence ID" value="ATA18503.1"/>
    <property type="molecule type" value="Genomic_DNA"/>
</dbReference>
<dbReference type="GO" id="GO:0003677">
    <property type="term" value="F:DNA binding"/>
    <property type="evidence" value="ECO:0007669"/>
    <property type="project" value="UniProtKB-KW"/>
</dbReference>
<dbReference type="KEGG" id="gqu:AWC35_03610"/>
<dbReference type="CDD" id="cd00093">
    <property type="entry name" value="HTH_XRE"/>
    <property type="match status" value="1"/>
</dbReference>
<evidence type="ECO:0000256" key="1">
    <source>
        <dbReference type="ARBA" id="ARBA00023015"/>
    </source>
</evidence>
<dbReference type="PANTHER" id="PTHR40661:SF2">
    <property type="entry name" value="HTH-TYPE TRANSCRIPTIONAL REGULATOR PRTR"/>
    <property type="match status" value="1"/>
</dbReference>
<keyword evidence="2" id="KW-0238">DNA-binding</keyword>
<evidence type="ECO:0000259" key="4">
    <source>
        <dbReference type="Pfam" id="PF00717"/>
    </source>
</evidence>
<dbReference type="Proteomes" id="UP000217182">
    <property type="component" value="Chromosome"/>
</dbReference>